<evidence type="ECO:0000256" key="3">
    <source>
        <dbReference type="ARBA" id="ARBA00011245"/>
    </source>
</evidence>
<evidence type="ECO:0000256" key="10">
    <source>
        <dbReference type="PROSITE-ProRule" id="PRU00409"/>
    </source>
</evidence>
<feature type="compositionally biased region" description="Basic and acidic residues" evidence="11">
    <location>
        <begin position="344"/>
        <end position="358"/>
    </location>
</feature>
<proteinExistence type="inferred from homology"/>
<dbReference type="Pfam" id="PF17927">
    <property type="entry name" value="Ins134_P3_kin_N"/>
    <property type="match status" value="1"/>
</dbReference>
<dbReference type="FunFam" id="3.30.1490.220:FF:000002">
    <property type="entry name" value="Inositol-tetrakisphosphate 1-kinase"/>
    <property type="match status" value="1"/>
</dbReference>
<evidence type="ECO:0000256" key="9">
    <source>
        <dbReference type="ARBA" id="ARBA00022842"/>
    </source>
</evidence>
<dbReference type="GO" id="GO:0000287">
    <property type="term" value="F:magnesium ion binding"/>
    <property type="evidence" value="ECO:0007669"/>
    <property type="project" value="InterPro"/>
</dbReference>
<dbReference type="Gene3D" id="3.30.470.20">
    <property type="entry name" value="ATP-grasp fold, B domain"/>
    <property type="match status" value="1"/>
</dbReference>
<dbReference type="InterPro" id="IPR008656">
    <property type="entry name" value="Inositol_tetrakis-P_1-kinase"/>
</dbReference>
<keyword evidence="4" id="KW-0808">Transferase</keyword>
<dbReference type="InterPro" id="IPR011761">
    <property type="entry name" value="ATP-grasp"/>
</dbReference>
<dbReference type="SUPFAM" id="SSF56059">
    <property type="entry name" value="Glutathione synthetase ATP-binding domain-like"/>
    <property type="match status" value="1"/>
</dbReference>
<dbReference type="GO" id="GO:0005524">
    <property type="term" value="F:ATP binding"/>
    <property type="evidence" value="ECO:0007669"/>
    <property type="project" value="UniProtKB-UniRule"/>
</dbReference>
<dbReference type="GO" id="GO:0032957">
    <property type="term" value="P:inositol trisphosphate metabolic process"/>
    <property type="evidence" value="ECO:0007669"/>
    <property type="project" value="InterPro"/>
</dbReference>
<comment type="subunit">
    <text evidence="3">Monomer.</text>
</comment>
<feature type="compositionally biased region" description="Basic and acidic residues" evidence="11">
    <location>
        <begin position="325"/>
        <end position="334"/>
    </location>
</feature>
<comment type="similarity">
    <text evidence="2">Belongs to the ITPK1 family.</text>
</comment>
<keyword evidence="7 13" id="KW-0418">Kinase</keyword>
<organism evidence="13 14">
    <name type="scientific">Klebsormidium nitens</name>
    <name type="common">Green alga</name>
    <name type="synonym">Ulothrix nitens</name>
    <dbReference type="NCBI Taxonomy" id="105231"/>
    <lineage>
        <taxon>Eukaryota</taxon>
        <taxon>Viridiplantae</taxon>
        <taxon>Streptophyta</taxon>
        <taxon>Klebsormidiophyceae</taxon>
        <taxon>Klebsormidiales</taxon>
        <taxon>Klebsormidiaceae</taxon>
        <taxon>Klebsormidium</taxon>
    </lineage>
</organism>
<evidence type="ECO:0000256" key="4">
    <source>
        <dbReference type="ARBA" id="ARBA00022679"/>
    </source>
</evidence>
<dbReference type="OrthoDB" id="25308at2759"/>
<evidence type="ECO:0000256" key="1">
    <source>
        <dbReference type="ARBA" id="ARBA00001946"/>
    </source>
</evidence>
<comment type="cofactor">
    <cofactor evidence="1">
        <name>Mg(2+)</name>
        <dbReference type="ChEBI" id="CHEBI:18420"/>
    </cofactor>
</comment>
<keyword evidence="8 10" id="KW-0067">ATP-binding</keyword>
<dbReference type="InterPro" id="IPR040464">
    <property type="entry name" value="InsP(3)kin_ATP-grasp"/>
</dbReference>
<protein>
    <submittedName>
        <fullName evidence="13">Inositol 1,3,4-trisphosphate 5/6-kinase family protein</fullName>
    </submittedName>
</protein>
<keyword evidence="14" id="KW-1185">Reference proteome</keyword>
<evidence type="ECO:0000256" key="2">
    <source>
        <dbReference type="ARBA" id="ARBA00009601"/>
    </source>
</evidence>
<evidence type="ECO:0000259" key="12">
    <source>
        <dbReference type="PROSITE" id="PS50975"/>
    </source>
</evidence>
<sequence>MAYGSEELIVGYALTEKKKKSFIKPSLVELARSKGIQLVAVNTSIPLVQQGPFHVILHKISGPEWAQQLEAYQQAHPDVLIIDPPDAIKQLQNRQSMLTNVVKLDLLDCGASVGIPRQLVVTSDPASVPELVAGVGLRLPLVAKPLVADGTAKSHAMALAYDERSLATLEPPLVLQEFVNHGGILFKVYVIGDEVNVVKRLSLPDMEEGKEGDDIGVRSFSRVSSAAASLNEAGFEAVSKTAGEVPPEPLLRKLAEQLRERLGLHLFNLDMIRENGAGNKYYIIDINYFPGYGKMPEYEYAFVNFLLSLAARRSAVAATRSGSESGEKGDRVGFREGGASADRVSSDSPHDVHSEASLRGEATSGYGSLRDPTQELPPRHEGFGTAHSRARTIPESARHLPDPALVDGLNAQ</sequence>
<dbReference type="EMBL" id="DF237756">
    <property type="protein sequence ID" value="GAQ91563.1"/>
    <property type="molecule type" value="Genomic_DNA"/>
</dbReference>
<gene>
    <name evidence="13" type="ORF">KFL_008070070</name>
</gene>
<evidence type="ECO:0000313" key="14">
    <source>
        <dbReference type="Proteomes" id="UP000054558"/>
    </source>
</evidence>
<name>A0A1Y1ILP9_KLENI</name>
<keyword evidence="6 10" id="KW-0547">Nucleotide-binding</keyword>
<feature type="region of interest" description="Disordered" evidence="11">
    <location>
        <begin position="317"/>
        <end position="412"/>
    </location>
</feature>
<keyword evidence="5" id="KW-0479">Metal-binding</keyword>
<evidence type="ECO:0000256" key="7">
    <source>
        <dbReference type="ARBA" id="ARBA00022777"/>
    </source>
</evidence>
<dbReference type="InterPro" id="IPR041429">
    <property type="entry name" value="ITPK1_N"/>
</dbReference>
<dbReference type="PROSITE" id="PS50975">
    <property type="entry name" value="ATP_GRASP"/>
    <property type="match status" value="1"/>
</dbReference>
<evidence type="ECO:0000256" key="6">
    <source>
        <dbReference type="ARBA" id="ARBA00022741"/>
    </source>
</evidence>
<dbReference type="AlphaFoldDB" id="A0A1Y1ILP9"/>
<evidence type="ECO:0000313" key="13">
    <source>
        <dbReference type="EMBL" id="GAQ91563.1"/>
    </source>
</evidence>
<evidence type="ECO:0000256" key="5">
    <source>
        <dbReference type="ARBA" id="ARBA00022723"/>
    </source>
</evidence>
<dbReference type="OMA" id="QHLYNRQ"/>
<evidence type="ECO:0000256" key="8">
    <source>
        <dbReference type="ARBA" id="ARBA00022840"/>
    </source>
</evidence>
<dbReference type="GO" id="GO:0047325">
    <property type="term" value="F:inositol-3,4,5,6-tetrakisphosphate 1-kinase activity"/>
    <property type="evidence" value="ECO:0000318"/>
    <property type="project" value="GO_Central"/>
</dbReference>
<dbReference type="Proteomes" id="UP000054558">
    <property type="component" value="Unassembled WGS sequence"/>
</dbReference>
<keyword evidence="9" id="KW-0460">Magnesium</keyword>
<accession>A0A1Y1ILP9</accession>
<dbReference type="Gene3D" id="3.40.50.11370">
    <property type="match status" value="1"/>
</dbReference>
<feature type="domain" description="ATP-grasp" evidence="12">
    <location>
        <begin position="105"/>
        <end position="315"/>
    </location>
</feature>
<dbReference type="PANTHER" id="PTHR14217">
    <property type="entry name" value="INOSITOL-TETRAKISPHOSPHATE 1-KINASE"/>
    <property type="match status" value="1"/>
</dbReference>
<dbReference type="GO" id="GO:0052725">
    <property type="term" value="F:inositol-1,3,4-trisphosphate 6-kinase activity"/>
    <property type="evidence" value="ECO:0000318"/>
    <property type="project" value="GO_Central"/>
</dbReference>
<dbReference type="Pfam" id="PF05770">
    <property type="entry name" value="Ins134_P3_kin"/>
    <property type="match status" value="1"/>
</dbReference>
<reference evidence="13 14" key="1">
    <citation type="journal article" date="2014" name="Nat. Commun.">
        <title>Klebsormidium flaccidum genome reveals primary factors for plant terrestrial adaptation.</title>
        <authorList>
            <person name="Hori K."/>
            <person name="Maruyama F."/>
            <person name="Fujisawa T."/>
            <person name="Togashi T."/>
            <person name="Yamamoto N."/>
            <person name="Seo M."/>
            <person name="Sato S."/>
            <person name="Yamada T."/>
            <person name="Mori H."/>
            <person name="Tajima N."/>
            <person name="Moriyama T."/>
            <person name="Ikeuchi M."/>
            <person name="Watanabe M."/>
            <person name="Wada H."/>
            <person name="Kobayashi K."/>
            <person name="Saito M."/>
            <person name="Masuda T."/>
            <person name="Sasaki-Sekimoto Y."/>
            <person name="Mashiguchi K."/>
            <person name="Awai K."/>
            <person name="Shimojima M."/>
            <person name="Masuda S."/>
            <person name="Iwai M."/>
            <person name="Nobusawa T."/>
            <person name="Narise T."/>
            <person name="Kondo S."/>
            <person name="Saito H."/>
            <person name="Sato R."/>
            <person name="Murakawa M."/>
            <person name="Ihara Y."/>
            <person name="Oshima-Yamada Y."/>
            <person name="Ohtaka K."/>
            <person name="Satoh M."/>
            <person name="Sonobe K."/>
            <person name="Ishii M."/>
            <person name="Ohtani R."/>
            <person name="Kanamori-Sato M."/>
            <person name="Honoki R."/>
            <person name="Miyazaki D."/>
            <person name="Mochizuki H."/>
            <person name="Umetsu J."/>
            <person name="Higashi K."/>
            <person name="Shibata D."/>
            <person name="Kamiya Y."/>
            <person name="Sato N."/>
            <person name="Nakamura Y."/>
            <person name="Tabata S."/>
            <person name="Ida S."/>
            <person name="Kurokawa K."/>
            <person name="Ohta H."/>
        </authorList>
    </citation>
    <scope>NUCLEOTIDE SEQUENCE [LARGE SCALE GENOMIC DNA]</scope>
    <source>
        <strain evidence="13 14">NIES-2285</strain>
    </source>
</reference>
<dbReference type="GO" id="GO:0052726">
    <property type="term" value="F:inositol-1,3,4-trisphosphate 5-kinase activity"/>
    <property type="evidence" value="ECO:0000318"/>
    <property type="project" value="GO_Central"/>
</dbReference>
<dbReference type="PANTHER" id="PTHR14217:SF39">
    <property type="entry name" value="INOSITOL-TETRAKISPHOSPHATE 1-KINASE 3"/>
    <property type="match status" value="1"/>
</dbReference>
<dbReference type="Gene3D" id="3.30.1490.220">
    <property type="match status" value="1"/>
</dbReference>
<dbReference type="STRING" id="105231.A0A1Y1ILP9"/>
<evidence type="ECO:0000256" key="11">
    <source>
        <dbReference type="SAM" id="MobiDB-lite"/>
    </source>
</evidence>